<feature type="transmembrane region" description="Helical" evidence="1">
    <location>
        <begin position="102"/>
        <end position="123"/>
    </location>
</feature>
<keyword evidence="3" id="KW-1185">Reference proteome</keyword>
<evidence type="ECO:0000256" key="1">
    <source>
        <dbReference type="SAM" id="Phobius"/>
    </source>
</evidence>
<keyword evidence="1" id="KW-0812">Transmembrane</keyword>
<dbReference type="InterPro" id="IPR038750">
    <property type="entry name" value="YczE/YyaS-like"/>
</dbReference>
<dbReference type="RefSeq" id="WP_380429892.1">
    <property type="nucleotide sequence ID" value="NZ_JBHSAC010000018.1"/>
</dbReference>
<proteinExistence type="predicted"/>
<dbReference type="Proteomes" id="UP001595901">
    <property type="component" value="Unassembled WGS sequence"/>
</dbReference>
<dbReference type="EMBL" id="JBHSAC010000018">
    <property type="protein sequence ID" value="MFC3931599.1"/>
    <property type="molecule type" value="Genomic_DNA"/>
</dbReference>
<keyword evidence="1" id="KW-0472">Membrane</keyword>
<feature type="transmembrane region" description="Helical" evidence="1">
    <location>
        <begin position="175"/>
        <end position="194"/>
    </location>
</feature>
<dbReference type="Pfam" id="PF19700">
    <property type="entry name" value="DUF6198"/>
    <property type="match status" value="1"/>
</dbReference>
<accession>A0ABV8D0L6</accession>
<evidence type="ECO:0000313" key="2">
    <source>
        <dbReference type="EMBL" id="MFC3931599.1"/>
    </source>
</evidence>
<dbReference type="PANTHER" id="PTHR40078:SF1">
    <property type="entry name" value="INTEGRAL MEMBRANE PROTEIN"/>
    <property type="match status" value="1"/>
</dbReference>
<dbReference type="PANTHER" id="PTHR40078">
    <property type="entry name" value="INTEGRAL MEMBRANE PROTEIN-RELATED"/>
    <property type="match status" value="1"/>
</dbReference>
<gene>
    <name evidence="2" type="ORF">ACFOSE_02155</name>
</gene>
<reference evidence="3" key="1">
    <citation type="journal article" date="2019" name="Int. J. Syst. Evol. Microbiol.">
        <title>The Global Catalogue of Microorganisms (GCM) 10K type strain sequencing project: providing services to taxonomists for standard genome sequencing and annotation.</title>
        <authorList>
            <consortium name="The Broad Institute Genomics Platform"/>
            <consortium name="The Broad Institute Genome Sequencing Center for Infectious Disease"/>
            <person name="Wu L."/>
            <person name="Ma J."/>
        </authorList>
    </citation>
    <scope>NUCLEOTIDE SEQUENCE [LARGE SCALE GENOMIC DNA]</scope>
    <source>
        <strain evidence="3">CCUG 58728</strain>
    </source>
</reference>
<sequence length="213" mass="23372">MLKRLVVFCFGVIILAFGIVVNTKTALGVSSISSLPYVLSRTSSLTLGQATMAMYIIYIVSQAILLKKLTLKMILQIPFSFLFGGIVDFFDQLLHIVPSNVFWSLFSLALAIIVTAFGAYLVVTMDLVFNPPDGIVNTLAQVLNREFGQAKLFFDCSVVTLSLIISWVFSHHLLGFGIGTVASALFIGRMISVFNKLLDKHVKLIGQNSQKST</sequence>
<feature type="transmembrane region" description="Helical" evidence="1">
    <location>
        <begin position="44"/>
        <end position="66"/>
    </location>
</feature>
<name>A0ABV8D0L6_9STRE</name>
<keyword evidence="1" id="KW-1133">Transmembrane helix</keyword>
<evidence type="ECO:0000313" key="3">
    <source>
        <dbReference type="Proteomes" id="UP001595901"/>
    </source>
</evidence>
<protein>
    <submittedName>
        <fullName evidence="2">YitT family protein</fullName>
    </submittedName>
</protein>
<comment type="caution">
    <text evidence="2">The sequence shown here is derived from an EMBL/GenBank/DDBJ whole genome shotgun (WGS) entry which is preliminary data.</text>
</comment>
<organism evidence="2 3">
    <name type="scientific">Streptococcus dentapri</name>
    <dbReference type="NCBI Taxonomy" id="573564"/>
    <lineage>
        <taxon>Bacteria</taxon>
        <taxon>Bacillati</taxon>
        <taxon>Bacillota</taxon>
        <taxon>Bacilli</taxon>
        <taxon>Lactobacillales</taxon>
        <taxon>Streptococcaceae</taxon>
        <taxon>Streptococcus</taxon>
    </lineage>
</organism>